<organism evidence="2 3">
    <name type="scientific">Ensete ventricosum</name>
    <name type="common">Abyssinian banana</name>
    <name type="synonym">Musa ensete</name>
    <dbReference type="NCBI Taxonomy" id="4639"/>
    <lineage>
        <taxon>Eukaryota</taxon>
        <taxon>Viridiplantae</taxon>
        <taxon>Streptophyta</taxon>
        <taxon>Embryophyta</taxon>
        <taxon>Tracheophyta</taxon>
        <taxon>Spermatophyta</taxon>
        <taxon>Magnoliopsida</taxon>
        <taxon>Liliopsida</taxon>
        <taxon>Zingiberales</taxon>
        <taxon>Musaceae</taxon>
        <taxon>Ensete</taxon>
    </lineage>
</organism>
<sequence length="128" mass="14246">MMMRSGKLTSKQLQTDMYGSWDQRRLFAFSSREFRPKPPVPVSSDAGPPRGRRRPHDLGNLLRSSPSVFVPRAPLRSYWTAAISYGSASLGSVVPPHGTTRTKEALPYVDPIMVEHGREGNCVVTPHQ</sequence>
<protein>
    <submittedName>
        <fullName evidence="2">Uncharacterized protein</fullName>
    </submittedName>
</protein>
<proteinExistence type="predicted"/>
<dbReference type="AlphaFoldDB" id="A0A426YVB5"/>
<gene>
    <name evidence="2" type="ORF">B296_00032210</name>
</gene>
<evidence type="ECO:0000256" key="1">
    <source>
        <dbReference type="SAM" id="MobiDB-lite"/>
    </source>
</evidence>
<accession>A0A426YVB5</accession>
<evidence type="ECO:0000313" key="3">
    <source>
        <dbReference type="Proteomes" id="UP000287651"/>
    </source>
</evidence>
<comment type="caution">
    <text evidence="2">The sequence shown here is derived from an EMBL/GenBank/DDBJ whole genome shotgun (WGS) entry which is preliminary data.</text>
</comment>
<reference evidence="2 3" key="1">
    <citation type="journal article" date="2014" name="Agronomy (Basel)">
        <title>A Draft Genome Sequence for Ensete ventricosum, the Drought-Tolerant Tree Against Hunger.</title>
        <authorList>
            <person name="Harrison J."/>
            <person name="Moore K.A."/>
            <person name="Paszkiewicz K."/>
            <person name="Jones T."/>
            <person name="Grant M."/>
            <person name="Ambacheew D."/>
            <person name="Muzemil S."/>
            <person name="Studholme D.J."/>
        </authorList>
    </citation>
    <scope>NUCLEOTIDE SEQUENCE [LARGE SCALE GENOMIC DNA]</scope>
</reference>
<feature type="region of interest" description="Disordered" evidence="1">
    <location>
        <begin position="30"/>
        <end position="63"/>
    </location>
</feature>
<dbReference type="EMBL" id="AMZH03009972">
    <property type="protein sequence ID" value="RRT55677.1"/>
    <property type="molecule type" value="Genomic_DNA"/>
</dbReference>
<dbReference type="Proteomes" id="UP000287651">
    <property type="component" value="Unassembled WGS sequence"/>
</dbReference>
<name>A0A426YVB5_ENSVE</name>
<evidence type="ECO:0000313" key="2">
    <source>
        <dbReference type="EMBL" id="RRT55677.1"/>
    </source>
</evidence>